<dbReference type="InterPro" id="IPR036837">
    <property type="entry name" value="Cation_efflux_CTD_sf"/>
</dbReference>
<feature type="domain" description="Cation efflux protein transmembrane" evidence="7">
    <location>
        <begin position="11"/>
        <end position="221"/>
    </location>
</feature>
<dbReference type="SUPFAM" id="SSF161111">
    <property type="entry name" value="Cation efflux protein transmembrane domain-like"/>
    <property type="match status" value="1"/>
</dbReference>
<dbReference type="Pfam" id="PF01545">
    <property type="entry name" value="Cation_efflux"/>
    <property type="match status" value="1"/>
</dbReference>
<reference evidence="8 9" key="1">
    <citation type="submission" date="2019-01" db="EMBL/GenBank/DDBJ databases">
        <title>Nocardioides guangzhouensis sp. nov., an actinobacterium isolated from soil.</title>
        <authorList>
            <person name="Fu Y."/>
            <person name="Cai Y."/>
            <person name="Lin Z."/>
            <person name="Chen P."/>
        </authorList>
    </citation>
    <scope>NUCLEOTIDE SEQUENCE [LARGE SCALE GENOMIC DNA]</scope>
    <source>
        <strain evidence="8 9">130</strain>
    </source>
</reference>
<keyword evidence="2" id="KW-0813">Transport</keyword>
<evidence type="ECO:0000256" key="2">
    <source>
        <dbReference type="ARBA" id="ARBA00022448"/>
    </source>
</evidence>
<dbReference type="GO" id="GO:0008324">
    <property type="term" value="F:monoatomic cation transmembrane transporter activity"/>
    <property type="evidence" value="ECO:0007669"/>
    <property type="project" value="InterPro"/>
</dbReference>
<dbReference type="RefSeq" id="WP_134719337.1">
    <property type="nucleotide sequence ID" value="NZ_SDKM01000027.1"/>
</dbReference>
<sequence>MSDNEESRPTVLLAGAANLLIGVAKLAAGLVSGSAAMLAEAAHSFADTLNQVFLLAALQRSRKPADVTHPFGYGMERYFWSLLAAVGIFVLGAGFAAYQGIEVLLSGEVGGGSPTASYVVLAVAFVVEGVSLTRAVWQLRTEARERGTAARRHLLHDAEPALRAVVFEDSVALLGVALAAGGLALEHATGSAVWDGVASLLIAGLLVVVAFGLGQQNRDLLIGKAVGAGVQEGISTVIRDADGIDDVLQLMTMRLAPDQVLVAARVDLSPGGDGDEFEATADAVDARIQERYPEVRHVFLDPTSPET</sequence>
<dbReference type="GO" id="GO:0016020">
    <property type="term" value="C:membrane"/>
    <property type="evidence" value="ECO:0007669"/>
    <property type="project" value="UniProtKB-SubCell"/>
</dbReference>
<keyword evidence="5 6" id="KW-0472">Membrane</keyword>
<evidence type="ECO:0000256" key="4">
    <source>
        <dbReference type="ARBA" id="ARBA00022989"/>
    </source>
</evidence>
<keyword evidence="3 6" id="KW-0812">Transmembrane</keyword>
<comment type="caution">
    <text evidence="8">The sequence shown here is derived from an EMBL/GenBank/DDBJ whole genome shotgun (WGS) entry which is preliminary data.</text>
</comment>
<name>A0A4Q4Z8X2_9ACTN</name>
<gene>
    <name evidence="8" type="ORF">EKO23_17085</name>
</gene>
<protein>
    <submittedName>
        <fullName evidence="8">Cation diffusion facilitator family transporter</fullName>
    </submittedName>
</protein>
<feature type="transmembrane region" description="Helical" evidence="6">
    <location>
        <begin position="78"/>
        <end position="98"/>
    </location>
</feature>
<keyword evidence="9" id="KW-1185">Reference proteome</keyword>
<evidence type="ECO:0000259" key="7">
    <source>
        <dbReference type="Pfam" id="PF01545"/>
    </source>
</evidence>
<dbReference type="NCBIfam" id="TIGR01297">
    <property type="entry name" value="CDF"/>
    <property type="match status" value="1"/>
</dbReference>
<evidence type="ECO:0000313" key="8">
    <source>
        <dbReference type="EMBL" id="RYP83998.1"/>
    </source>
</evidence>
<feature type="transmembrane region" description="Helical" evidence="6">
    <location>
        <begin position="197"/>
        <end position="214"/>
    </location>
</feature>
<proteinExistence type="predicted"/>
<comment type="subcellular location">
    <subcellularLocation>
        <location evidence="1">Membrane</location>
        <topology evidence="1">Multi-pass membrane protein</topology>
    </subcellularLocation>
</comment>
<dbReference type="AlphaFoldDB" id="A0A4Q4Z8X2"/>
<evidence type="ECO:0000256" key="1">
    <source>
        <dbReference type="ARBA" id="ARBA00004141"/>
    </source>
</evidence>
<feature type="transmembrane region" description="Helical" evidence="6">
    <location>
        <begin position="12"/>
        <end position="35"/>
    </location>
</feature>
<organism evidence="8 9">
    <name type="scientific">Nocardioides guangzhouensis</name>
    <dbReference type="NCBI Taxonomy" id="2497878"/>
    <lineage>
        <taxon>Bacteria</taxon>
        <taxon>Bacillati</taxon>
        <taxon>Actinomycetota</taxon>
        <taxon>Actinomycetes</taxon>
        <taxon>Propionibacteriales</taxon>
        <taxon>Nocardioidaceae</taxon>
        <taxon>Nocardioides</taxon>
    </lineage>
</organism>
<dbReference type="Proteomes" id="UP000295198">
    <property type="component" value="Unassembled WGS sequence"/>
</dbReference>
<dbReference type="OrthoDB" id="9806522at2"/>
<dbReference type="Gene3D" id="1.20.1510.10">
    <property type="entry name" value="Cation efflux protein transmembrane domain"/>
    <property type="match status" value="1"/>
</dbReference>
<dbReference type="EMBL" id="SDKM01000027">
    <property type="protein sequence ID" value="RYP83998.1"/>
    <property type="molecule type" value="Genomic_DNA"/>
</dbReference>
<dbReference type="GO" id="GO:0006829">
    <property type="term" value="P:zinc ion transport"/>
    <property type="evidence" value="ECO:0007669"/>
    <property type="project" value="InterPro"/>
</dbReference>
<evidence type="ECO:0000256" key="5">
    <source>
        <dbReference type="ARBA" id="ARBA00023136"/>
    </source>
</evidence>
<dbReference type="PANTHER" id="PTHR13414">
    <property type="entry name" value="HUEL-CATION TRANSPORTER"/>
    <property type="match status" value="1"/>
</dbReference>
<dbReference type="SUPFAM" id="SSF160240">
    <property type="entry name" value="Cation efflux protein cytoplasmic domain-like"/>
    <property type="match status" value="1"/>
</dbReference>
<dbReference type="InterPro" id="IPR040177">
    <property type="entry name" value="SLC30A9"/>
</dbReference>
<feature type="transmembrane region" description="Helical" evidence="6">
    <location>
        <begin position="161"/>
        <end position="185"/>
    </location>
</feature>
<evidence type="ECO:0000313" key="9">
    <source>
        <dbReference type="Proteomes" id="UP000295198"/>
    </source>
</evidence>
<evidence type="ECO:0000256" key="3">
    <source>
        <dbReference type="ARBA" id="ARBA00022692"/>
    </source>
</evidence>
<dbReference type="InterPro" id="IPR027469">
    <property type="entry name" value="Cation_efflux_TMD_sf"/>
</dbReference>
<dbReference type="PANTHER" id="PTHR13414:SF9">
    <property type="entry name" value="PROTON-COUPLED ZINC ANTIPORTER SLC30A9, MITOCHONDRIAL"/>
    <property type="match status" value="1"/>
</dbReference>
<dbReference type="InterPro" id="IPR002524">
    <property type="entry name" value="Cation_efflux"/>
</dbReference>
<dbReference type="InterPro" id="IPR058533">
    <property type="entry name" value="Cation_efflux_TM"/>
</dbReference>
<accession>A0A4Q4Z8X2</accession>
<evidence type="ECO:0000256" key="6">
    <source>
        <dbReference type="SAM" id="Phobius"/>
    </source>
</evidence>
<keyword evidence="4 6" id="KW-1133">Transmembrane helix</keyword>
<feature type="transmembrane region" description="Helical" evidence="6">
    <location>
        <begin position="118"/>
        <end position="137"/>
    </location>
</feature>